<keyword evidence="1 3" id="KW-0378">Hydrolase</keyword>
<protein>
    <submittedName>
        <fullName evidence="3">Cysteine hydrolase</fullName>
    </submittedName>
</protein>
<sequence>MMTTALILVDIQNDYFEGGAWPVAKMAQAAENAARLLKHARETGQLVVHIRHEGRPTSPFFRPGTEGAEIHTSVAPSAGEAVVLKHRPNSFQGTDLQNILQGAGVERVILCGAQSQMCIDATTRAAVDMGYETIVAEDACGAKEAQFGGVTVPAEMVHAAFMSPLAMSYAKVVTTDQVLNG</sequence>
<reference evidence="3 4" key="1">
    <citation type="submission" date="2019-04" db="EMBL/GenBank/DDBJ databases">
        <title>Draft genome sequence of Youngimonas vesicularis.</title>
        <authorList>
            <person name="Hameed A."/>
        </authorList>
    </citation>
    <scope>NUCLEOTIDE SEQUENCE [LARGE SCALE GENOMIC DNA]</scope>
    <source>
        <strain evidence="3 4">CC-AMW-E</strain>
    </source>
</reference>
<name>A0A4S3M7L4_9RHOB</name>
<dbReference type="InterPro" id="IPR036380">
    <property type="entry name" value="Isochorismatase-like_sf"/>
</dbReference>
<dbReference type="InterPro" id="IPR000868">
    <property type="entry name" value="Isochorismatase-like_dom"/>
</dbReference>
<feature type="domain" description="Isochorismatase-like" evidence="2">
    <location>
        <begin position="4"/>
        <end position="176"/>
    </location>
</feature>
<dbReference type="AlphaFoldDB" id="A0A4S3M7L4"/>
<dbReference type="OrthoDB" id="9794942at2"/>
<dbReference type="GO" id="GO:0016787">
    <property type="term" value="F:hydrolase activity"/>
    <property type="evidence" value="ECO:0007669"/>
    <property type="project" value="UniProtKB-KW"/>
</dbReference>
<keyword evidence="4" id="KW-1185">Reference proteome</keyword>
<dbReference type="CDD" id="cd01014">
    <property type="entry name" value="nicotinamidase_related"/>
    <property type="match status" value="1"/>
</dbReference>
<dbReference type="Gene3D" id="3.40.50.850">
    <property type="entry name" value="Isochorismatase-like"/>
    <property type="match status" value="1"/>
</dbReference>
<proteinExistence type="predicted"/>
<evidence type="ECO:0000259" key="2">
    <source>
        <dbReference type="Pfam" id="PF00857"/>
    </source>
</evidence>
<dbReference type="PANTHER" id="PTHR43540:SF1">
    <property type="entry name" value="ISOCHORISMATASE HYDROLASE"/>
    <property type="match status" value="1"/>
</dbReference>
<dbReference type="InterPro" id="IPR050272">
    <property type="entry name" value="Isochorismatase-like_hydrls"/>
</dbReference>
<dbReference type="Pfam" id="PF00857">
    <property type="entry name" value="Isochorismatase"/>
    <property type="match status" value="1"/>
</dbReference>
<dbReference type="SUPFAM" id="SSF52499">
    <property type="entry name" value="Isochorismatase-like hydrolases"/>
    <property type="match status" value="1"/>
</dbReference>
<evidence type="ECO:0000256" key="1">
    <source>
        <dbReference type="ARBA" id="ARBA00022801"/>
    </source>
</evidence>
<comment type="caution">
    <text evidence="3">The sequence shown here is derived from an EMBL/GenBank/DDBJ whole genome shotgun (WGS) entry which is preliminary data.</text>
</comment>
<evidence type="ECO:0000313" key="3">
    <source>
        <dbReference type="EMBL" id="THD72832.1"/>
    </source>
</evidence>
<gene>
    <name evidence="3" type="ORF">E7681_12960</name>
</gene>
<accession>A0A4S3M7L4</accession>
<dbReference type="PANTHER" id="PTHR43540">
    <property type="entry name" value="PEROXYUREIDOACRYLATE/UREIDOACRYLATE AMIDOHYDROLASE-RELATED"/>
    <property type="match status" value="1"/>
</dbReference>
<organism evidence="3 4">
    <name type="scientific">Thalassobius vesicularis</name>
    <dbReference type="NCBI Taxonomy" id="1294297"/>
    <lineage>
        <taxon>Bacteria</taxon>
        <taxon>Pseudomonadati</taxon>
        <taxon>Pseudomonadota</taxon>
        <taxon>Alphaproteobacteria</taxon>
        <taxon>Rhodobacterales</taxon>
        <taxon>Roseobacteraceae</taxon>
        <taxon>Thalassovita</taxon>
    </lineage>
</organism>
<dbReference type="Proteomes" id="UP000306113">
    <property type="component" value="Unassembled WGS sequence"/>
</dbReference>
<evidence type="ECO:0000313" key="4">
    <source>
        <dbReference type="Proteomes" id="UP000306113"/>
    </source>
</evidence>
<dbReference type="EMBL" id="SSMD01000006">
    <property type="protein sequence ID" value="THD72832.1"/>
    <property type="molecule type" value="Genomic_DNA"/>
</dbReference>